<dbReference type="InterPro" id="IPR011021">
    <property type="entry name" value="Arrestin-like_N"/>
</dbReference>
<organism evidence="4 5">
    <name type="scientific">Penaeus vannamei</name>
    <name type="common">Whiteleg shrimp</name>
    <name type="synonym">Litopenaeus vannamei</name>
    <dbReference type="NCBI Taxonomy" id="6689"/>
    <lineage>
        <taxon>Eukaryota</taxon>
        <taxon>Metazoa</taxon>
        <taxon>Ecdysozoa</taxon>
        <taxon>Arthropoda</taxon>
        <taxon>Crustacea</taxon>
        <taxon>Multicrustacea</taxon>
        <taxon>Malacostraca</taxon>
        <taxon>Eumalacostraca</taxon>
        <taxon>Eucarida</taxon>
        <taxon>Decapoda</taxon>
        <taxon>Dendrobranchiata</taxon>
        <taxon>Penaeoidea</taxon>
        <taxon>Penaeidae</taxon>
        <taxon>Penaeus</taxon>
    </lineage>
</organism>
<keyword evidence="5" id="KW-1185">Reference proteome</keyword>
<evidence type="ECO:0000313" key="5">
    <source>
        <dbReference type="Proteomes" id="UP000283509"/>
    </source>
</evidence>
<comment type="similarity">
    <text evidence="1">Belongs to the arrestin family.</text>
</comment>
<dbReference type="InterPro" id="IPR050357">
    <property type="entry name" value="Arrestin_domain-protein"/>
</dbReference>
<proteinExistence type="inferred from homology"/>
<dbReference type="SUPFAM" id="SSF81296">
    <property type="entry name" value="E set domains"/>
    <property type="match status" value="2"/>
</dbReference>
<dbReference type="Pfam" id="PF00339">
    <property type="entry name" value="Arrestin_N"/>
    <property type="match status" value="1"/>
</dbReference>
<dbReference type="InterPro" id="IPR014752">
    <property type="entry name" value="Arrestin-like_C"/>
</dbReference>
<reference evidence="4 5" key="1">
    <citation type="submission" date="2018-04" db="EMBL/GenBank/DDBJ databases">
        <authorList>
            <person name="Zhang X."/>
            <person name="Yuan J."/>
            <person name="Li F."/>
            <person name="Xiang J."/>
        </authorList>
    </citation>
    <scope>NUCLEOTIDE SEQUENCE [LARGE SCALE GENOMIC DNA]</scope>
    <source>
        <tissue evidence="4">Muscle</tissue>
    </source>
</reference>
<dbReference type="AlphaFoldDB" id="A0A3R7PC49"/>
<feature type="domain" description="Arrestin C-terminal-like" evidence="3">
    <location>
        <begin position="87"/>
        <end position="214"/>
    </location>
</feature>
<evidence type="ECO:0000259" key="3">
    <source>
        <dbReference type="SMART" id="SM01017"/>
    </source>
</evidence>
<evidence type="ECO:0000313" key="4">
    <source>
        <dbReference type="EMBL" id="ROT61065.1"/>
    </source>
</evidence>
<dbReference type="InterPro" id="IPR011022">
    <property type="entry name" value="Arrestin_C-like"/>
</dbReference>
<reference evidence="4 5" key="2">
    <citation type="submission" date="2019-01" db="EMBL/GenBank/DDBJ databases">
        <title>The decoding of complex shrimp genome reveals the adaptation for benthos swimmer, frequently molting mechanism and breeding impact on genome.</title>
        <authorList>
            <person name="Sun Y."/>
            <person name="Gao Y."/>
            <person name="Yu Y."/>
        </authorList>
    </citation>
    <scope>NUCLEOTIDE SEQUENCE [LARGE SCALE GENOMIC DNA]</scope>
    <source>
        <tissue evidence="4">Muscle</tissue>
    </source>
</reference>
<protein>
    <submittedName>
        <fullName evidence="4">Putative arrestin domain-containing protein 3-like</fullName>
    </submittedName>
</protein>
<dbReference type="PANTHER" id="PTHR11188:SF176">
    <property type="entry name" value="ARRESTIN DOMAIN-CONTAINING PROTEIN 1"/>
    <property type="match status" value="1"/>
</dbReference>
<dbReference type="STRING" id="6689.A0A3R7PC49"/>
<sequence length="311" mass="34391">MDETFPAGEYRFPFAFQIPKDIPSSFESITGKVRYQVKAVADRPWHMDNSSTAVFSVNHLYDLSSDSNARLAIAQEREKSITCCSTRWGPISLTLAVERRGYVGGENMIINGEIVNNSGSTIKYTEAKIVQNISYITSSKTKTGSRTVQRVYRPQIQTGSTDEWLGVPLPVPAVTASHLMHCNIIDVEYYLIAKLGTFRTAKIQESIIIGSVPLPGTIVAPDTSIEEGGTVLASAISHENSPSFVQSRRPGRGGDNPPPYNRIIMPDQYANVPPPSYESCIFSDGQQSAFDNESDNDDGRFAPHYIIYRRI</sequence>
<accession>A0A3R7PC49</accession>
<dbReference type="PANTHER" id="PTHR11188">
    <property type="entry name" value="ARRESTIN DOMAIN CONTAINING PROTEIN"/>
    <property type="match status" value="1"/>
</dbReference>
<evidence type="ECO:0000256" key="1">
    <source>
        <dbReference type="ARBA" id="ARBA00005298"/>
    </source>
</evidence>
<feature type="region of interest" description="Disordered" evidence="2">
    <location>
        <begin position="239"/>
        <end position="260"/>
    </location>
</feature>
<dbReference type="InterPro" id="IPR014756">
    <property type="entry name" value="Ig_E-set"/>
</dbReference>
<comment type="caution">
    <text evidence="4">The sequence shown here is derived from an EMBL/GenBank/DDBJ whole genome shotgun (WGS) entry which is preliminary data.</text>
</comment>
<dbReference type="EMBL" id="QCYY01004396">
    <property type="protein sequence ID" value="ROT61065.1"/>
    <property type="molecule type" value="Genomic_DNA"/>
</dbReference>
<gene>
    <name evidence="4" type="ORF">C7M84_021192</name>
</gene>
<dbReference type="Gene3D" id="2.60.40.640">
    <property type="match status" value="2"/>
</dbReference>
<dbReference type="SMART" id="SM01017">
    <property type="entry name" value="Arrestin_C"/>
    <property type="match status" value="1"/>
</dbReference>
<dbReference type="Proteomes" id="UP000283509">
    <property type="component" value="Unassembled WGS sequence"/>
</dbReference>
<dbReference type="OrthoDB" id="2333384at2759"/>
<evidence type="ECO:0000256" key="2">
    <source>
        <dbReference type="SAM" id="MobiDB-lite"/>
    </source>
</evidence>
<name>A0A3R7PC49_PENVA</name>
<dbReference type="Pfam" id="PF02752">
    <property type="entry name" value="Arrestin_C"/>
    <property type="match status" value="1"/>
</dbReference>
<dbReference type="GO" id="GO:0015031">
    <property type="term" value="P:protein transport"/>
    <property type="evidence" value="ECO:0007669"/>
    <property type="project" value="TreeGrafter"/>
</dbReference>
<dbReference type="GO" id="GO:0005737">
    <property type="term" value="C:cytoplasm"/>
    <property type="evidence" value="ECO:0007669"/>
    <property type="project" value="TreeGrafter"/>
</dbReference>